<dbReference type="OrthoDB" id="9937009at2"/>
<reference evidence="1 2" key="1">
    <citation type="submission" date="2016-11" db="EMBL/GenBank/DDBJ databases">
        <authorList>
            <person name="Jaros S."/>
            <person name="Januszkiewicz K."/>
            <person name="Wedrychowicz H."/>
        </authorList>
    </citation>
    <scope>NUCLEOTIDE SEQUENCE [LARGE SCALE GENOMIC DNA]</scope>
    <source>
        <strain evidence="1 2">ATCC 23634</strain>
    </source>
</reference>
<proteinExistence type="predicted"/>
<keyword evidence="2" id="KW-1185">Reference proteome</keyword>
<dbReference type="EMBL" id="FPKU01000001">
    <property type="protein sequence ID" value="SFZ81064.1"/>
    <property type="molecule type" value="Genomic_DNA"/>
</dbReference>
<dbReference type="AlphaFoldDB" id="A0A1K2HSV9"/>
<accession>A0A1K2HSV9</accession>
<evidence type="ECO:0000313" key="2">
    <source>
        <dbReference type="Proteomes" id="UP000183447"/>
    </source>
</evidence>
<evidence type="ECO:0000313" key="1">
    <source>
        <dbReference type="EMBL" id="SFZ81064.1"/>
    </source>
</evidence>
<gene>
    <name evidence="1" type="ORF">SAMN02983003_0292</name>
</gene>
<dbReference type="Proteomes" id="UP000183447">
    <property type="component" value="Unassembled WGS sequence"/>
</dbReference>
<name>A0A1K2HSV9_9HYPH</name>
<organism evidence="1 2">
    <name type="scientific">Devosia enhydra</name>
    <dbReference type="NCBI Taxonomy" id="665118"/>
    <lineage>
        <taxon>Bacteria</taxon>
        <taxon>Pseudomonadati</taxon>
        <taxon>Pseudomonadota</taxon>
        <taxon>Alphaproteobacteria</taxon>
        <taxon>Hyphomicrobiales</taxon>
        <taxon>Devosiaceae</taxon>
        <taxon>Devosia</taxon>
    </lineage>
</organism>
<dbReference type="RefSeq" id="WP_072338634.1">
    <property type="nucleotide sequence ID" value="NZ_FPKU01000001.1"/>
</dbReference>
<sequence>MTNVQELIEKLRPIGERIQHWRAEAVRIRAMTDETYASQSVEEARLQQVEEIAGQIYREIETFDAIVAEISDASPAAAAELSDVGNALQLILLEITELGTGMYSVHSGLPIANPAADGSIDIGAKPVAADIAEAEKSEAAPVSN</sequence>
<protein>
    <submittedName>
        <fullName evidence="1">Uncharacterized protein</fullName>
    </submittedName>
</protein>